<dbReference type="Pfam" id="PF04909">
    <property type="entry name" value="Amidohydro_2"/>
    <property type="match status" value="1"/>
</dbReference>
<evidence type="ECO:0000256" key="3">
    <source>
        <dbReference type="ARBA" id="ARBA00023239"/>
    </source>
</evidence>
<evidence type="ECO:0000256" key="5">
    <source>
        <dbReference type="ARBA" id="ARBA00038889"/>
    </source>
</evidence>
<feature type="domain" description="Amidohydrolase-related" evidence="6">
    <location>
        <begin position="7"/>
        <end position="292"/>
    </location>
</feature>
<comment type="catalytic activity">
    <reaction evidence="4">
        <text>6-methylsalicylate + H(+) = 3-methylphenol + CO2</text>
        <dbReference type="Rhea" id="RHEA:23112"/>
        <dbReference type="ChEBI" id="CHEBI:15378"/>
        <dbReference type="ChEBI" id="CHEBI:16526"/>
        <dbReference type="ChEBI" id="CHEBI:17231"/>
        <dbReference type="ChEBI" id="CHEBI:36658"/>
        <dbReference type="EC" id="4.1.1.52"/>
    </reaction>
    <physiologicalReaction direction="left-to-right" evidence="4">
        <dbReference type="Rhea" id="RHEA:23113"/>
    </physiologicalReaction>
</comment>
<dbReference type="EMBL" id="JAAXLS010000009">
    <property type="protein sequence ID" value="NKQ54403.1"/>
    <property type="molecule type" value="Genomic_DNA"/>
</dbReference>
<gene>
    <name evidence="7" type="ORF">HFP15_16070</name>
</gene>
<keyword evidence="3" id="KW-0456">Lyase</keyword>
<evidence type="ECO:0000256" key="2">
    <source>
        <dbReference type="ARBA" id="ARBA00022833"/>
    </source>
</evidence>
<organism evidence="7 8">
    <name type="scientific">Amycolatopsis acididurans</name>
    <dbReference type="NCBI Taxonomy" id="2724524"/>
    <lineage>
        <taxon>Bacteria</taxon>
        <taxon>Bacillati</taxon>
        <taxon>Actinomycetota</taxon>
        <taxon>Actinomycetes</taxon>
        <taxon>Pseudonocardiales</taxon>
        <taxon>Pseudonocardiaceae</taxon>
        <taxon>Amycolatopsis</taxon>
    </lineage>
</organism>
<dbReference type="InterPro" id="IPR032466">
    <property type="entry name" value="Metal_Hydrolase"/>
</dbReference>
<dbReference type="Gene3D" id="3.20.20.140">
    <property type="entry name" value="Metal-dependent hydrolases"/>
    <property type="match status" value="1"/>
</dbReference>
<reference evidence="7 8" key="1">
    <citation type="submission" date="2020-04" db="EMBL/GenBank/DDBJ databases">
        <title>Novel species.</title>
        <authorList>
            <person name="Teo W.F.A."/>
            <person name="Lipun K."/>
            <person name="Srisuk N."/>
            <person name="Duangmal K."/>
        </authorList>
    </citation>
    <scope>NUCLEOTIDE SEQUENCE [LARGE SCALE GENOMIC DNA]</scope>
    <source>
        <strain evidence="7 8">K13G38</strain>
    </source>
</reference>
<keyword evidence="1" id="KW-0479">Metal-binding</keyword>
<keyword evidence="2" id="KW-0862">Zinc</keyword>
<evidence type="ECO:0000313" key="8">
    <source>
        <dbReference type="Proteomes" id="UP000715441"/>
    </source>
</evidence>
<evidence type="ECO:0000256" key="4">
    <source>
        <dbReference type="ARBA" id="ARBA00036832"/>
    </source>
</evidence>
<evidence type="ECO:0000256" key="1">
    <source>
        <dbReference type="ARBA" id="ARBA00022723"/>
    </source>
</evidence>
<comment type="caution">
    <text evidence="7">The sequence shown here is derived from an EMBL/GenBank/DDBJ whole genome shotgun (WGS) entry which is preliminary data.</text>
</comment>
<proteinExistence type="predicted"/>
<evidence type="ECO:0000259" key="6">
    <source>
        <dbReference type="Pfam" id="PF04909"/>
    </source>
</evidence>
<evidence type="ECO:0000313" key="7">
    <source>
        <dbReference type="EMBL" id="NKQ54403.1"/>
    </source>
</evidence>
<name>A0ABX1J3S3_9PSEU</name>
<dbReference type="SUPFAM" id="SSF51556">
    <property type="entry name" value="Metallo-dependent hydrolases"/>
    <property type="match status" value="1"/>
</dbReference>
<accession>A0ABX1J3S3</accession>
<dbReference type="PANTHER" id="PTHR21240:SF29">
    <property type="entry name" value="AMIDOHYDROLASE-RELATED DOMAIN-CONTAINING PROTEIN"/>
    <property type="match status" value="1"/>
</dbReference>
<dbReference type="Proteomes" id="UP000715441">
    <property type="component" value="Unassembled WGS sequence"/>
</dbReference>
<dbReference type="EC" id="4.1.1.52" evidence="5"/>
<dbReference type="InterPro" id="IPR006680">
    <property type="entry name" value="Amidohydro-rel"/>
</dbReference>
<sequence>MSEVPLVDVHAHYTTADYIADAKAAGHAMPDGMPAGYWPSWTPEAHVELMDRCGIGKSYLSMSSPGVHFGDDAAAHELARRVNDAGADAKATYPERFGLFASLPMPDVDGTLDELTRAFDDLDADGVIVMSNANGTYFGSLASRPILEELDRRNAVVFLHPTSPPGYQLVDQGWPRPMIEFFFDTARAVVSYVANGFTDEFSNIKLIIPHMGGVIPLLTMRVEAFLQGGGRAQSRTVQELLGDFYFDLASNIGPEHVAALNSITGPDKILFGSDYCWTPPEPTRLRLDVIDKLMETHLADWRETTSRNAGKLFECNCTPGIGSAVRNSSGARHGQQWSGQ</sequence>
<dbReference type="PANTHER" id="PTHR21240">
    <property type="entry name" value="2-AMINO-3-CARBOXYLMUCONATE-6-SEMIALDEHYDE DECARBOXYLASE"/>
    <property type="match status" value="1"/>
</dbReference>
<protein>
    <recommendedName>
        <fullName evidence="5">6-methylsalicylate decarboxylase</fullName>
        <ecNumber evidence="5">4.1.1.52</ecNumber>
    </recommendedName>
</protein>
<keyword evidence="8" id="KW-1185">Reference proteome</keyword>
<dbReference type="InterPro" id="IPR032465">
    <property type="entry name" value="ACMSD"/>
</dbReference>